<dbReference type="Pfam" id="PF16123">
    <property type="entry name" value="HAGH_C"/>
    <property type="match status" value="1"/>
</dbReference>
<keyword evidence="5 7" id="KW-0378">Hydrolase</keyword>
<dbReference type="NCBIfam" id="TIGR03413">
    <property type="entry name" value="GSH_gloB"/>
    <property type="match status" value="1"/>
</dbReference>
<dbReference type="PANTHER" id="PTHR43705:SF1">
    <property type="entry name" value="HYDROXYACYLGLUTATHIONE HYDROLASE GLOB"/>
    <property type="match status" value="1"/>
</dbReference>
<evidence type="ECO:0000256" key="3">
    <source>
        <dbReference type="ARBA" id="ARBA00006759"/>
    </source>
</evidence>
<feature type="binding site" evidence="7">
    <location>
        <position position="133"/>
    </location>
    <ligand>
        <name>Zn(2+)</name>
        <dbReference type="ChEBI" id="CHEBI:29105"/>
        <label>1</label>
    </ligand>
</feature>
<feature type="binding site" evidence="7">
    <location>
        <position position="60"/>
    </location>
    <ligand>
        <name>Zn(2+)</name>
        <dbReference type="ChEBI" id="CHEBI:29105"/>
        <label>2</label>
    </ligand>
</feature>
<evidence type="ECO:0000256" key="5">
    <source>
        <dbReference type="ARBA" id="ARBA00022801"/>
    </source>
</evidence>
<evidence type="ECO:0000256" key="6">
    <source>
        <dbReference type="ARBA" id="ARBA00022833"/>
    </source>
</evidence>
<dbReference type="InterPro" id="IPR050110">
    <property type="entry name" value="Glyoxalase_II_hydrolase"/>
</dbReference>
<evidence type="ECO:0000313" key="9">
    <source>
        <dbReference type="EMBL" id="MBC9180079.1"/>
    </source>
</evidence>
<keyword evidence="6 7" id="KW-0862">Zinc</keyword>
<dbReference type="Pfam" id="PF00753">
    <property type="entry name" value="Lactamase_B"/>
    <property type="match status" value="1"/>
</dbReference>
<comment type="caution">
    <text evidence="9">The sequence shown here is derived from an EMBL/GenBank/DDBJ whole genome shotgun (WGS) entry which is preliminary data.</text>
</comment>
<comment type="catalytic activity">
    <reaction evidence="1 7">
        <text>an S-(2-hydroxyacyl)glutathione + H2O = a 2-hydroxy carboxylate + glutathione + H(+)</text>
        <dbReference type="Rhea" id="RHEA:21864"/>
        <dbReference type="ChEBI" id="CHEBI:15377"/>
        <dbReference type="ChEBI" id="CHEBI:15378"/>
        <dbReference type="ChEBI" id="CHEBI:57925"/>
        <dbReference type="ChEBI" id="CHEBI:58896"/>
        <dbReference type="ChEBI" id="CHEBI:71261"/>
        <dbReference type="EC" id="3.1.2.6"/>
    </reaction>
</comment>
<organism evidence="9 10">
    <name type="scientific">Pseudoroseomonas ludipueritiae</name>
    <dbReference type="NCBI Taxonomy" id="198093"/>
    <lineage>
        <taxon>Bacteria</taxon>
        <taxon>Pseudomonadati</taxon>
        <taxon>Pseudomonadota</taxon>
        <taxon>Alphaproteobacteria</taxon>
        <taxon>Acetobacterales</taxon>
        <taxon>Acetobacteraceae</taxon>
        <taxon>Pseudoroseomonas</taxon>
    </lineage>
</organism>
<dbReference type="InterPro" id="IPR036866">
    <property type="entry name" value="RibonucZ/Hydroxyglut_hydro"/>
</dbReference>
<comment type="cofactor">
    <cofactor evidence="7">
        <name>Zn(2+)</name>
        <dbReference type="ChEBI" id="CHEBI:29105"/>
    </cofactor>
    <text evidence="7">Binds 2 Zn(2+) ions per subunit.</text>
</comment>
<dbReference type="InterPro" id="IPR017782">
    <property type="entry name" value="Hydroxyacylglutathione_Hdrlase"/>
</dbReference>
<proteinExistence type="inferred from homology"/>
<feature type="domain" description="Metallo-beta-lactamase" evidence="8">
    <location>
        <begin position="13"/>
        <end position="171"/>
    </location>
</feature>
<feature type="binding site" evidence="7">
    <location>
        <position position="56"/>
    </location>
    <ligand>
        <name>Zn(2+)</name>
        <dbReference type="ChEBI" id="CHEBI:29105"/>
        <label>1</label>
    </ligand>
</feature>
<reference evidence="9 10" key="1">
    <citation type="journal article" date="2009" name="Int. J. Syst. Evol. Microbiol.">
        <title>Transfer of Teichococcus ludipueritiae and Muricoccus roseus to the genus Roseomonas, as Roseomonas ludipueritiae comb. nov. and Roseomonas rosea comb. nov., respectively, and emended description of the genus Roseomonas.</title>
        <authorList>
            <person name="Sanchez-Porro C."/>
            <person name="Gallego V."/>
            <person name="Busse H.J."/>
            <person name="Kampfer P."/>
            <person name="Ventosa A."/>
        </authorList>
    </citation>
    <scope>NUCLEOTIDE SEQUENCE [LARGE SCALE GENOMIC DNA]</scope>
    <source>
        <strain evidence="9 10">DSM 14915</strain>
    </source>
</reference>
<feature type="binding site" evidence="7">
    <location>
        <position position="171"/>
    </location>
    <ligand>
        <name>Zn(2+)</name>
        <dbReference type="ChEBI" id="CHEBI:29105"/>
        <label>2</label>
    </ligand>
</feature>
<evidence type="ECO:0000256" key="1">
    <source>
        <dbReference type="ARBA" id="ARBA00001623"/>
    </source>
</evidence>
<gene>
    <name evidence="7 9" type="primary">gloB</name>
    <name evidence="9" type="ORF">IBL25_24335</name>
</gene>
<dbReference type="Proteomes" id="UP000603940">
    <property type="component" value="Unassembled WGS sequence"/>
</dbReference>
<dbReference type="PIRSF" id="PIRSF005457">
    <property type="entry name" value="Glx"/>
    <property type="match status" value="1"/>
</dbReference>
<accession>A0ABR7RDY5</accession>
<evidence type="ECO:0000256" key="4">
    <source>
        <dbReference type="ARBA" id="ARBA00022723"/>
    </source>
</evidence>
<dbReference type="EC" id="3.1.2.6" evidence="7"/>
<feature type="binding site" evidence="7">
    <location>
        <position position="61"/>
    </location>
    <ligand>
        <name>Zn(2+)</name>
        <dbReference type="ChEBI" id="CHEBI:29105"/>
        <label>2</label>
    </ligand>
</feature>
<dbReference type="Gene3D" id="3.60.15.10">
    <property type="entry name" value="Ribonuclease Z/Hydroxyacylglutathione hydrolase-like"/>
    <property type="match status" value="1"/>
</dbReference>
<dbReference type="SMART" id="SM00849">
    <property type="entry name" value="Lactamase_B"/>
    <property type="match status" value="1"/>
</dbReference>
<dbReference type="RefSeq" id="WP_187781051.1">
    <property type="nucleotide sequence ID" value="NZ_JACTUZ010000227.1"/>
</dbReference>
<feature type="binding site" evidence="7">
    <location>
        <position position="133"/>
    </location>
    <ligand>
        <name>Zn(2+)</name>
        <dbReference type="ChEBI" id="CHEBI:29105"/>
        <label>2</label>
    </ligand>
</feature>
<comment type="subunit">
    <text evidence="7">Monomer.</text>
</comment>
<feature type="binding site" evidence="7">
    <location>
        <position position="114"/>
    </location>
    <ligand>
        <name>Zn(2+)</name>
        <dbReference type="ChEBI" id="CHEBI:29105"/>
        <label>1</label>
    </ligand>
</feature>
<feature type="binding site" evidence="7">
    <location>
        <position position="58"/>
    </location>
    <ligand>
        <name>Zn(2+)</name>
        <dbReference type="ChEBI" id="CHEBI:29105"/>
        <label>1</label>
    </ligand>
</feature>
<comment type="pathway">
    <text evidence="2 7">Secondary metabolite metabolism; methylglyoxal degradation; (R)-lactate from methylglyoxal: step 2/2.</text>
</comment>
<comment type="similarity">
    <text evidence="3 7">Belongs to the metallo-beta-lactamase superfamily. Glyoxalase II family.</text>
</comment>
<dbReference type="InterPro" id="IPR001279">
    <property type="entry name" value="Metallo-B-lactamas"/>
</dbReference>
<evidence type="ECO:0000256" key="2">
    <source>
        <dbReference type="ARBA" id="ARBA00004963"/>
    </source>
</evidence>
<dbReference type="HAMAP" id="MF_01374">
    <property type="entry name" value="Glyoxalase_2"/>
    <property type="match status" value="1"/>
</dbReference>
<keyword evidence="4 7" id="KW-0479">Metal-binding</keyword>
<dbReference type="InterPro" id="IPR032282">
    <property type="entry name" value="HAGH_C"/>
</dbReference>
<protein>
    <recommendedName>
        <fullName evidence="7">Hydroxyacylglutathione hydrolase</fullName>
        <ecNumber evidence="7">3.1.2.6</ecNumber>
    </recommendedName>
    <alternativeName>
        <fullName evidence="7">Glyoxalase II</fullName>
        <shortName evidence="7">Glx II</shortName>
    </alternativeName>
</protein>
<dbReference type="GO" id="GO:0004416">
    <property type="term" value="F:hydroxyacylglutathione hydrolase activity"/>
    <property type="evidence" value="ECO:0007669"/>
    <property type="project" value="UniProtKB-EC"/>
</dbReference>
<dbReference type="InterPro" id="IPR035680">
    <property type="entry name" value="Clx_II_MBL"/>
</dbReference>
<evidence type="ECO:0000256" key="7">
    <source>
        <dbReference type="HAMAP-Rule" id="MF_01374"/>
    </source>
</evidence>
<comment type="function">
    <text evidence="7">Thiolesterase that catalyzes the hydrolysis of S-D-lactoyl-glutathione to form glutathione and D-lactic acid.</text>
</comment>
<keyword evidence="10" id="KW-1185">Reference proteome</keyword>
<dbReference type="SUPFAM" id="SSF56281">
    <property type="entry name" value="Metallo-hydrolase/oxidoreductase"/>
    <property type="match status" value="1"/>
</dbReference>
<sequence length="243" mass="25929">MTVTVKAVPFASDNYAWLLRDQATGTVAICDPGEAAPVTAALDAAGGRCDIILLTHHHADHIDGVEEVRAKYGAKVIGAKADAHRLPKLDQAVVPGETVRVGETEGRVIDSPGHTVGHVAFYFPDGDVLLCGDTLFSLGCGRLLEGTAEDMFHALELLKPLPPQTLVCCGHEYTESNARFALTVEPDNKALRDKAADVAAKRAAGKPTVPSLLGQEMETNPFLRVPSATRLAEIRKAKDNFRG</sequence>
<name>A0ABR7RDY5_9PROT</name>
<dbReference type="PANTHER" id="PTHR43705">
    <property type="entry name" value="HYDROXYACYLGLUTATHIONE HYDROLASE"/>
    <property type="match status" value="1"/>
</dbReference>
<evidence type="ECO:0000313" key="10">
    <source>
        <dbReference type="Proteomes" id="UP000603940"/>
    </source>
</evidence>
<dbReference type="CDD" id="cd07723">
    <property type="entry name" value="hydroxyacylglutathione_hydrolase_MBL-fold"/>
    <property type="match status" value="1"/>
</dbReference>
<dbReference type="EMBL" id="JACTUZ010000227">
    <property type="protein sequence ID" value="MBC9180079.1"/>
    <property type="molecule type" value="Genomic_DNA"/>
</dbReference>
<evidence type="ECO:0000259" key="8">
    <source>
        <dbReference type="SMART" id="SM00849"/>
    </source>
</evidence>